<feature type="domain" description="Glyoxalase/fosfomycin resistance/dioxygenase" evidence="2">
    <location>
        <begin position="149"/>
        <end position="273"/>
    </location>
</feature>
<accession>A0A5C6FDW5</accession>
<dbReference type="Pfam" id="PF03795">
    <property type="entry name" value="YCII"/>
    <property type="match status" value="1"/>
</dbReference>
<evidence type="ECO:0000259" key="2">
    <source>
        <dbReference type="Pfam" id="PF00903"/>
    </source>
</evidence>
<gene>
    <name evidence="4" type="ORF">Poly51_16670</name>
</gene>
<sequence>MRVMVIVKATKGSEAGVLPSERLLAEMGLFNEQLVNAGVMKAGEGLKPSSEAKRIRFHGSDRAVTDGPFAETKELIAGFWLWEVANMEEAVEWVKRCPNPMLEDSDIDIRPVYEAEDFAESDPTGELRKQEDSLGSQVSLRDAIVTPYLFFGGRCEEALDFYEQAIGAKVVMKMRFDESPDPLPDGMVPPGFESKIMHATVTMGRTNIMVSDGCDQKAKFNGFRIALSVSTEQAADKAFESLAEGGAVDMPLVQTFWSPRYGLVTDKFGVGWMVMVPGKAQ</sequence>
<dbReference type="InterPro" id="IPR028973">
    <property type="entry name" value="PhnB-like"/>
</dbReference>
<dbReference type="RefSeq" id="WP_146456090.1">
    <property type="nucleotide sequence ID" value="NZ_SJPW01000002.1"/>
</dbReference>
<dbReference type="InterPro" id="IPR011008">
    <property type="entry name" value="Dimeric_a/b-barrel"/>
</dbReference>
<reference evidence="4 5" key="1">
    <citation type="submission" date="2019-02" db="EMBL/GenBank/DDBJ databases">
        <title>Deep-cultivation of Planctomycetes and their phenomic and genomic characterization uncovers novel biology.</title>
        <authorList>
            <person name="Wiegand S."/>
            <person name="Jogler M."/>
            <person name="Boedeker C."/>
            <person name="Pinto D."/>
            <person name="Vollmers J."/>
            <person name="Rivas-Marin E."/>
            <person name="Kohn T."/>
            <person name="Peeters S.H."/>
            <person name="Heuer A."/>
            <person name="Rast P."/>
            <person name="Oberbeckmann S."/>
            <person name="Bunk B."/>
            <person name="Jeske O."/>
            <person name="Meyerdierks A."/>
            <person name="Storesund J.E."/>
            <person name="Kallscheuer N."/>
            <person name="Luecker S."/>
            <person name="Lage O.M."/>
            <person name="Pohl T."/>
            <person name="Merkel B.J."/>
            <person name="Hornburger P."/>
            <person name="Mueller R.-W."/>
            <person name="Bruemmer F."/>
            <person name="Labrenz M."/>
            <person name="Spormann A.M."/>
            <person name="Op Den Camp H."/>
            <person name="Overmann J."/>
            <person name="Amann R."/>
            <person name="Jetten M.S.M."/>
            <person name="Mascher T."/>
            <person name="Medema M.H."/>
            <person name="Devos D.P."/>
            <person name="Kaster A.-K."/>
            <person name="Ovreas L."/>
            <person name="Rohde M."/>
            <person name="Galperin M.Y."/>
            <person name="Jogler C."/>
        </authorList>
    </citation>
    <scope>NUCLEOTIDE SEQUENCE [LARGE SCALE GENOMIC DNA]</scope>
    <source>
        <strain evidence="4 5">Poly51</strain>
    </source>
</reference>
<dbReference type="EMBL" id="SJPW01000002">
    <property type="protein sequence ID" value="TWU58887.1"/>
    <property type="molecule type" value="Genomic_DNA"/>
</dbReference>
<dbReference type="PANTHER" id="PTHR35174">
    <property type="entry name" value="BLL7171 PROTEIN-RELATED"/>
    <property type="match status" value="1"/>
</dbReference>
<dbReference type="InterPro" id="IPR004360">
    <property type="entry name" value="Glyas_Fos-R_dOase_dom"/>
</dbReference>
<keyword evidence="5" id="KW-1185">Reference proteome</keyword>
<comment type="similarity">
    <text evidence="1">Belongs to the YciI family.</text>
</comment>
<evidence type="ECO:0000313" key="4">
    <source>
        <dbReference type="EMBL" id="TWU58887.1"/>
    </source>
</evidence>
<proteinExistence type="inferred from homology"/>
<feature type="domain" description="YCII-related" evidence="3">
    <location>
        <begin position="1"/>
        <end position="100"/>
    </location>
</feature>
<dbReference type="AlphaFoldDB" id="A0A5C6FDW5"/>
<dbReference type="Proteomes" id="UP000318288">
    <property type="component" value="Unassembled WGS sequence"/>
</dbReference>
<protein>
    <recommendedName>
        <fullName evidence="6">PhnB-like domain-containing protein</fullName>
    </recommendedName>
</protein>
<dbReference type="SUPFAM" id="SSF54909">
    <property type="entry name" value="Dimeric alpha+beta barrel"/>
    <property type="match status" value="1"/>
</dbReference>
<comment type="caution">
    <text evidence="4">The sequence shown here is derived from an EMBL/GenBank/DDBJ whole genome shotgun (WGS) entry which is preliminary data.</text>
</comment>
<dbReference type="Pfam" id="PF00903">
    <property type="entry name" value="Glyoxalase"/>
    <property type="match status" value="1"/>
</dbReference>
<evidence type="ECO:0000256" key="1">
    <source>
        <dbReference type="ARBA" id="ARBA00007689"/>
    </source>
</evidence>
<evidence type="ECO:0000259" key="3">
    <source>
        <dbReference type="Pfam" id="PF03795"/>
    </source>
</evidence>
<dbReference type="Gene3D" id="3.10.180.10">
    <property type="entry name" value="2,3-Dihydroxybiphenyl 1,2-Dioxygenase, domain 1"/>
    <property type="match status" value="1"/>
</dbReference>
<evidence type="ECO:0008006" key="6">
    <source>
        <dbReference type="Google" id="ProtNLM"/>
    </source>
</evidence>
<dbReference type="Gene3D" id="3.30.70.1060">
    <property type="entry name" value="Dimeric alpha+beta barrel"/>
    <property type="match status" value="1"/>
</dbReference>
<dbReference type="InterPro" id="IPR029068">
    <property type="entry name" value="Glyas_Bleomycin-R_OHBP_Dase"/>
</dbReference>
<organism evidence="4 5">
    <name type="scientific">Rubripirellula tenax</name>
    <dbReference type="NCBI Taxonomy" id="2528015"/>
    <lineage>
        <taxon>Bacteria</taxon>
        <taxon>Pseudomonadati</taxon>
        <taxon>Planctomycetota</taxon>
        <taxon>Planctomycetia</taxon>
        <taxon>Pirellulales</taxon>
        <taxon>Pirellulaceae</taxon>
        <taxon>Rubripirellula</taxon>
    </lineage>
</organism>
<dbReference type="CDD" id="cd06588">
    <property type="entry name" value="PhnB_like"/>
    <property type="match status" value="1"/>
</dbReference>
<name>A0A5C6FDW5_9BACT</name>
<dbReference type="PANTHER" id="PTHR35174:SF4">
    <property type="entry name" value="BLL7163 PROTEIN"/>
    <property type="match status" value="1"/>
</dbReference>
<evidence type="ECO:0000313" key="5">
    <source>
        <dbReference type="Proteomes" id="UP000318288"/>
    </source>
</evidence>
<dbReference type="InterPro" id="IPR005545">
    <property type="entry name" value="YCII"/>
</dbReference>
<dbReference type="SUPFAM" id="SSF54593">
    <property type="entry name" value="Glyoxalase/Bleomycin resistance protein/Dihydroxybiphenyl dioxygenase"/>
    <property type="match status" value="1"/>
</dbReference>
<dbReference type="OrthoDB" id="9795306at2"/>